<dbReference type="WBParaSite" id="PSAMB.scaffold611size45706.g7382.t1">
    <property type="protein sequence ID" value="PSAMB.scaffold611size45706.g7382.t1"/>
    <property type="gene ID" value="PSAMB.scaffold611size45706.g7382"/>
</dbReference>
<dbReference type="PANTHER" id="PTHR12916:SF4">
    <property type="entry name" value="UNINFLATABLE, ISOFORM C"/>
    <property type="match status" value="1"/>
</dbReference>
<dbReference type="InterPro" id="IPR013032">
    <property type="entry name" value="EGF-like_CS"/>
</dbReference>
<reference evidence="22" key="1">
    <citation type="submission" date="2022-11" db="UniProtKB">
        <authorList>
            <consortium name="WormBaseParasite"/>
        </authorList>
    </citation>
    <scope>IDENTIFICATION</scope>
</reference>
<keyword evidence="14" id="KW-0325">Glycoprotein</keyword>
<dbReference type="FunFam" id="2.10.25.10:FF:000472">
    <property type="entry name" value="Uncharacterized protein, isoform A"/>
    <property type="match status" value="2"/>
</dbReference>
<keyword evidence="9 19" id="KW-1133">Transmembrane helix</keyword>
<keyword evidence="8" id="KW-0677">Repeat</keyword>
<comment type="similarity">
    <text evidence="2 18">Belongs to the amiloride-sensitive sodium channel (TC 1.A.6) family.</text>
</comment>
<evidence type="ECO:0000256" key="18">
    <source>
        <dbReference type="RuleBase" id="RU000679"/>
    </source>
</evidence>
<evidence type="ECO:0000256" key="1">
    <source>
        <dbReference type="ARBA" id="ARBA00004141"/>
    </source>
</evidence>
<evidence type="ECO:0000256" key="9">
    <source>
        <dbReference type="ARBA" id="ARBA00022989"/>
    </source>
</evidence>
<dbReference type="Pfam" id="PF12661">
    <property type="entry name" value="hEGF"/>
    <property type="match status" value="1"/>
</dbReference>
<dbReference type="InterPro" id="IPR000152">
    <property type="entry name" value="EGF-type_Asp/Asn_hydroxyl_site"/>
</dbReference>
<dbReference type="PROSITE" id="PS00022">
    <property type="entry name" value="EGF_1"/>
    <property type="match status" value="5"/>
</dbReference>
<evidence type="ECO:0000256" key="7">
    <source>
        <dbReference type="ARBA" id="ARBA00022729"/>
    </source>
</evidence>
<organism evidence="21 22">
    <name type="scientific">Plectus sambesii</name>
    <dbReference type="NCBI Taxonomy" id="2011161"/>
    <lineage>
        <taxon>Eukaryota</taxon>
        <taxon>Metazoa</taxon>
        <taxon>Ecdysozoa</taxon>
        <taxon>Nematoda</taxon>
        <taxon>Chromadorea</taxon>
        <taxon>Plectida</taxon>
        <taxon>Plectina</taxon>
        <taxon>Plectoidea</taxon>
        <taxon>Plectidae</taxon>
        <taxon>Plectus</taxon>
    </lineage>
</organism>
<evidence type="ECO:0000256" key="19">
    <source>
        <dbReference type="SAM" id="Phobius"/>
    </source>
</evidence>
<keyword evidence="11 18" id="KW-0406">Ion transport</keyword>
<keyword evidence="16 18" id="KW-0407">Ion channel</keyword>
<keyword evidence="21" id="KW-1185">Reference proteome</keyword>
<evidence type="ECO:0000256" key="10">
    <source>
        <dbReference type="ARBA" id="ARBA00023053"/>
    </source>
</evidence>
<feature type="domain" description="EGF-like" evidence="20">
    <location>
        <begin position="203"/>
        <end position="242"/>
    </location>
</feature>
<dbReference type="CDD" id="cd00054">
    <property type="entry name" value="EGF_CA"/>
    <property type="match status" value="5"/>
</dbReference>
<dbReference type="SMART" id="SM00181">
    <property type="entry name" value="EGF"/>
    <property type="match status" value="6"/>
</dbReference>
<dbReference type="GO" id="GO:0016020">
    <property type="term" value="C:membrane"/>
    <property type="evidence" value="ECO:0007669"/>
    <property type="project" value="UniProtKB-SubCell"/>
</dbReference>
<proteinExistence type="inferred from homology"/>
<evidence type="ECO:0000256" key="5">
    <source>
        <dbReference type="ARBA" id="ARBA00022536"/>
    </source>
</evidence>
<dbReference type="PROSITE" id="PS01186">
    <property type="entry name" value="EGF_2"/>
    <property type="match status" value="2"/>
</dbReference>
<evidence type="ECO:0000256" key="8">
    <source>
        <dbReference type="ARBA" id="ARBA00022737"/>
    </source>
</evidence>
<evidence type="ECO:0000256" key="13">
    <source>
        <dbReference type="ARBA" id="ARBA00023157"/>
    </source>
</evidence>
<dbReference type="InterPro" id="IPR018097">
    <property type="entry name" value="EGF_Ca-bd_CS"/>
</dbReference>
<keyword evidence="5 17" id="KW-0245">EGF-like domain</keyword>
<dbReference type="InterPro" id="IPR001873">
    <property type="entry name" value="ENaC"/>
</dbReference>
<dbReference type="InterPro" id="IPR000742">
    <property type="entry name" value="EGF"/>
</dbReference>
<keyword evidence="15 18" id="KW-0739">Sodium transport</keyword>
<keyword evidence="4 18" id="KW-0894">Sodium channel</keyword>
<evidence type="ECO:0000256" key="3">
    <source>
        <dbReference type="ARBA" id="ARBA00022448"/>
    </source>
</evidence>
<evidence type="ECO:0000259" key="20">
    <source>
        <dbReference type="PROSITE" id="PS50026"/>
    </source>
</evidence>
<feature type="domain" description="EGF-like" evidence="20">
    <location>
        <begin position="54"/>
        <end position="86"/>
    </location>
</feature>
<dbReference type="PANTHER" id="PTHR12916">
    <property type="entry name" value="CYTOCHROME C OXIDASE POLYPEPTIDE VIC-2"/>
    <property type="match status" value="1"/>
</dbReference>
<feature type="disulfide bond" evidence="17">
    <location>
        <begin position="115"/>
        <end position="124"/>
    </location>
</feature>
<feature type="domain" description="EGF-like" evidence="20">
    <location>
        <begin position="89"/>
        <end position="125"/>
    </location>
</feature>
<dbReference type="PROSITE" id="PS50026">
    <property type="entry name" value="EGF_3"/>
    <property type="match status" value="6"/>
</dbReference>
<dbReference type="SMART" id="SM00179">
    <property type="entry name" value="EGF_CA"/>
    <property type="match status" value="6"/>
</dbReference>
<feature type="disulfide bond" evidence="17">
    <location>
        <begin position="153"/>
        <end position="162"/>
    </location>
</feature>
<evidence type="ECO:0000256" key="12">
    <source>
        <dbReference type="ARBA" id="ARBA00023136"/>
    </source>
</evidence>
<dbReference type="PRINTS" id="PR00010">
    <property type="entry name" value="EGFBLOOD"/>
</dbReference>
<dbReference type="GO" id="GO:0005509">
    <property type="term" value="F:calcium ion binding"/>
    <property type="evidence" value="ECO:0007669"/>
    <property type="project" value="InterPro"/>
</dbReference>
<dbReference type="PROSITE" id="PS01187">
    <property type="entry name" value="EGF_CA"/>
    <property type="match status" value="1"/>
</dbReference>
<evidence type="ECO:0000256" key="16">
    <source>
        <dbReference type="ARBA" id="ARBA00023303"/>
    </source>
</evidence>
<feature type="domain" description="EGF-like" evidence="20">
    <location>
        <begin position="127"/>
        <end position="163"/>
    </location>
</feature>
<evidence type="ECO:0000256" key="6">
    <source>
        <dbReference type="ARBA" id="ARBA00022692"/>
    </source>
</evidence>
<dbReference type="Pfam" id="PF00008">
    <property type="entry name" value="EGF"/>
    <property type="match status" value="5"/>
</dbReference>
<protein>
    <submittedName>
        <fullName evidence="22">EGF-like domain-containing protein</fullName>
    </submittedName>
</protein>
<dbReference type="InterPro" id="IPR001881">
    <property type="entry name" value="EGF-like_Ca-bd_dom"/>
</dbReference>
<evidence type="ECO:0000256" key="15">
    <source>
        <dbReference type="ARBA" id="ARBA00023201"/>
    </source>
</evidence>
<feature type="disulfide bond" evidence="17">
    <location>
        <begin position="191"/>
        <end position="200"/>
    </location>
</feature>
<feature type="disulfide bond" evidence="17">
    <location>
        <begin position="42"/>
        <end position="51"/>
    </location>
</feature>
<dbReference type="Proteomes" id="UP000887566">
    <property type="component" value="Unplaced"/>
</dbReference>
<keyword evidence="7" id="KW-0732">Signal</keyword>
<evidence type="ECO:0000256" key="17">
    <source>
        <dbReference type="PROSITE-ProRule" id="PRU00076"/>
    </source>
</evidence>
<dbReference type="GO" id="GO:0005272">
    <property type="term" value="F:sodium channel activity"/>
    <property type="evidence" value="ECO:0007669"/>
    <property type="project" value="UniProtKB-KW"/>
</dbReference>
<keyword evidence="13 17" id="KW-1015">Disulfide bond</keyword>
<keyword evidence="10" id="KW-0915">Sodium</keyword>
<name>A0A914X5N7_9BILA</name>
<evidence type="ECO:0000256" key="14">
    <source>
        <dbReference type="ARBA" id="ARBA00023180"/>
    </source>
</evidence>
<feature type="disulfide bond" evidence="17">
    <location>
        <begin position="232"/>
        <end position="241"/>
    </location>
</feature>
<accession>A0A914X5N7</accession>
<dbReference type="SUPFAM" id="SSF57196">
    <property type="entry name" value="EGF/Laminin"/>
    <property type="match status" value="6"/>
</dbReference>
<feature type="domain" description="EGF-like" evidence="20">
    <location>
        <begin position="165"/>
        <end position="201"/>
    </location>
</feature>
<dbReference type="PRINTS" id="PR01078">
    <property type="entry name" value="AMINACHANNEL"/>
</dbReference>
<dbReference type="FunFam" id="2.10.25.10:FF:000434">
    <property type="entry name" value="Predicted protein"/>
    <property type="match status" value="1"/>
</dbReference>
<evidence type="ECO:0000313" key="21">
    <source>
        <dbReference type="Proteomes" id="UP000887566"/>
    </source>
</evidence>
<comment type="caution">
    <text evidence="17">Lacks conserved residue(s) required for the propagation of feature annotation.</text>
</comment>
<comment type="subcellular location">
    <subcellularLocation>
        <location evidence="1">Membrane</location>
        <topology evidence="1">Multi-pass membrane protein</topology>
    </subcellularLocation>
</comment>
<keyword evidence="12 19" id="KW-0472">Membrane</keyword>
<feature type="transmembrane region" description="Helical" evidence="19">
    <location>
        <begin position="568"/>
        <end position="595"/>
    </location>
</feature>
<dbReference type="Pfam" id="PF00858">
    <property type="entry name" value="ASC"/>
    <property type="match status" value="1"/>
</dbReference>
<dbReference type="AlphaFoldDB" id="A0A914X5N7"/>
<keyword evidence="3 18" id="KW-0813">Transport</keyword>
<dbReference type="PROSITE" id="PS00010">
    <property type="entry name" value="ASX_HYDROXYL"/>
    <property type="match status" value="3"/>
</dbReference>
<dbReference type="Gene3D" id="2.10.25.10">
    <property type="entry name" value="Laminin"/>
    <property type="match status" value="6"/>
</dbReference>
<evidence type="ECO:0000313" key="22">
    <source>
        <dbReference type="WBParaSite" id="PSAMB.scaffold611size45706.g7382.t1"/>
    </source>
</evidence>
<sequence length="609" mass="66869">MVPNRTTTLATSTIDPNSCNSNPCQNDAICYGGKEGMYKCLCRAGYTGSACETKLSACYSAPCKNGAQCSGFDSFTCQCTNGFEGRDCGIKSCPSNPCLNGGTCSDLGSSFVCICPMLTSGTLCEERLPTCSSNPCQYGGTCTGDLDSYQCRCRSGITGINCETNIDDCASVVCQNGGSCVDEIEQYYCKCMVGFLGSFCETDIDECASTPCNNRDSGATCLDLAGRFKCVCAMNYTGNTCTFDPGSVAAAAELIAPGAPLEKISELSKSNNTVGTGALLADAVPFLAANMAEEIRKNMSWGYADAFQWVTYEENELNIPEKFVMWNDPLLGNCFTFNHMNKTERFTLHRIGAKYGIRARLKLNLREYVSWSTTAGYRIFIHDPNEAVFMESISFEASPGYLTSIAVKKSIVKRLKNPYGECTMSDGENTDYFFEGVYTKEGCIRTCYQKELRKQCGCMDPRYKTSSDDQLCGIDKRTCIEEFNAKNSDYQKWPGCVCNTPCSITNFDASLCRTSFRNQPSECNNTNSTVADKCLENYEKETVMMEVYFISLATVYREEIPSFTFADLLANLGGITGVLYGLSVVTVIECMWILFEITFTFISGRYVGQ</sequence>
<evidence type="ECO:0000256" key="4">
    <source>
        <dbReference type="ARBA" id="ARBA00022461"/>
    </source>
</evidence>
<keyword evidence="6 18" id="KW-0812">Transmembrane</keyword>
<dbReference type="Gene3D" id="1.10.287.770">
    <property type="entry name" value="YojJ-like"/>
    <property type="match status" value="1"/>
</dbReference>
<dbReference type="Gene3D" id="2.60.470.10">
    <property type="entry name" value="Acid-sensing ion channels like domains"/>
    <property type="match status" value="1"/>
</dbReference>
<feature type="domain" description="EGF-like" evidence="20">
    <location>
        <begin position="15"/>
        <end position="52"/>
    </location>
</feature>
<dbReference type="FunFam" id="2.10.25.10:FF:000006">
    <property type="entry name" value="Versican core protein-like isoform 1"/>
    <property type="match status" value="1"/>
</dbReference>
<evidence type="ECO:0000256" key="11">
    <source>
        <dbReference type="ARBA" id="ARBA00023065"/>
    </source>
</evidence>
<evidence type="ECO:0000256" key="2">
    <source>
        <dbReference type="ARBA" id="ARBA00007193"/>
    </source>
</evidence>